<dbReference type="AlphaFoldDB" id="A0A1I7U9L1"/>
<evidence type="ECO:0000313" key="6">
    <source>
        <dbReference type="WBParaSite" id="Csp11.Scaffold629.g16258.t1"/>
    </source>
</evidence>
<evidence type="ECO:0000256" key="3">
    <source>
        <dbReference type="ARBA" id="ARBA00023170"/>
    </source>
</evidence>
<proteinExistence type="predicted"/>
<organism evidence="5 6">
    <name type="scientific">Caenorhabditis tropicalis</name>
    <dbReference type="NCBI Taxonomy" id="1561998"/>
    <lineage>
        <taxon>Eukaryota</taxon>
        <taxon>Metazoa</taxon>
        <taxon>Ecdysozoa</taxon>
        <taxon>Nematoda</taxon>
        <taxon>Chromadorea</taxon>
        <taxon>Rhabditida</taxon>
        <taxon>Rhabditina</taxon>
        <taxon>Rhabditomorpha</taxon>
        <taxon>Rhabditoidea</taxon>
        <taxon>Rhabditidae</taxon>
        <taxon>Peloderinae</taxon>
        <taxon>Caenorhabditis</taxon>
    </lineage>
</organism>
<accession>A0A1I7U9L1</accession>
<evidence type="ECO:0000259" key="4">
    <source>
        <dbReference type="PROSITE" id="PS51843"/>
    </source>
</evidence>
<name>A0A1I7U9L1_9PELO</name>
<keyword evidence="2" id="KW-0804">Transcription</keyword>
<evidence type="ECO:0000313" key="5">
    <source>
        <dbReference type="Proteomes" id="UP000095282"/>
    </source>
</evidence>
<dbReference type="InterPro" id="IPR000536">
    <property type="entry name" value="Nucl_hrmn_rcpt_lig-bd"/>
</dbReference>
<protein>
    <submittedName>
        <fullName evidence="6">NR LBD domain-containing protein</fullName>
    </submittedName>
</protein>
<reference evidence="6" key="1">
    <citation type="submission" date="2016-11" db="UniProtKB">
        <authorList>
            <consortium name="WormBaseParasite"/>
        </authorList>
    </citation>
    <scope>IDENTIFICATION</scope>
</reference>
<dbReference type="SMART" id="SM00430">
    <property type="entry name" value="HOLI"/>
    <property type="match status" value="1"/>
</dbReference>
<dbReference type="Proteomes" id="UP000095282">
    <property type="component" value="Unplaced"/>
</dbReference>
<sequence>MCLSDFKECTVSSFSTENIQPEPLLPLLTKLQRVQFSEHFLFFEQNNVDIAVRVNPSSKVKYRRRARAHDVDVMLKLSIKQATDWANRLELFKKLPLELKKGILMEYCLGFLLIDQGYKTSKEIFDQDIWLLQNGSFMHPNHCFEVANRESTEVQKEVHHNSVSELVHCIASPFRSLEIDETECAALKTILALSISNSTNIKGKTKNGIHDKCMKELLRHCMLRSPNQGEKRFGEIILLLSSIRCGVNALYHLMIISDLFDFDQFAKNIIL</sequence>
<dbReference type="WBParaSite" id="Csp11.Scaffold629.g16258.t1">
    <property type="protein sequence ID" value="Csp11.Scaffold629.g16258.t1"/>
    <property type="gene ID" value="Csp11.Scaffold629.g16258"/>
</dbReference>
<feature type="domain" description="NR LBD" evidence="4">
    <location>
        <begin position="32"/>
        <end position="271"/>
    </location>
</feature>
<evidence type="ECO:0000256" key="2">
    <source>
        <dbReference type="ARBA" id="ARBA00023163"/>
    </source>
</evidence>
<dbReference type="PANTHER" id="PTHR46587">
    <property type="entry name" value="NUCLEAR HORMONE RECEPTOR FAMILY"/>
    <property type="match status" value="1"/>
</dbReference>
<dbReference type="Pfam" id="PF00104">
    <property type="entry name" value="Hormone_recep"/>
    <property type="match status" value="1"/>
</dbReference>
<dbReference type="SUPFAM" id="SSF48508">
    <property type="entry name" value="Nuclear receptor ligand-binding domain"/>
    <property type="match status" value="1"/>
</dbReference>
<dbReference type="PANTHER" id="PTHR46587:SF5">
    <property type="entry name" value="NUCLEAR HORMONE RECEPTOR FAMILY"/>
    <property type="match status" value="1"/>
</dbReference>
<dbReference type="eggNOG" id="KOG3575">
    <property type="taxonomic scope" value="Eukaryota"/>
</dbReference>
<dbReference type="Gene3D" id="1.10.565.10">
    <property type="entry name" value="Retinoid X Receptor"/>
    <property type="match status" value="1"/>
</dbReference>
<keyword evidence="5" id="KW-1185">Reference proteome</keyword>
<evidence type="ECO:0000256" key="1">
    <source>
        <dbReference type="ARBA" id="ARBA00023015"/>
    </source>
</evidence>
<dbReference type="PROSITE" id="PS51843">
    <property type="entry name" value="NR_LBD"/>
    <property type="match status" value="1"/>
</dbReference>
<keyword evidence="3" id="KW-0675">Receptor</keyword>
<keyword evidence="1" id="KW-0805">Transcription regulation</keyword>
<dbReference type="InterPro" id="IPR035500">
    <property type="entry name" value="NHR-like_dom_sf"/>
</dbReference>
<dbReference type="STRING" id="1561998.A0A1I7U9L1"/>